<evidence type="ECO:0000256" key="5">
    <source>
        <dbReference type="ARBA" id="ARBA00022927"/>
    </source>
</evidence>
<feature type="transmembrane region" description="Helical" evidence="9">
    <location>
        <begin position="122"/>
        <end position="149"/>
    </location>
</feature>
<dbReference type="OrthoDB" id="1913236at2759"/>
<reference evidence="10" key="1">
    <citation type="journal article" date="2013" name="Nat. Biotechnol.">
        <title>Draft genome sequence of chickpea (Cicer arietinum) provides a resource for trait improvement.</title>
        <authorList>
            <person name="Varshney R.K."/>
            <person name="Song C."/>
            <person name="Saxena R.K."/>
            <person name="Azam S."/>
            <person name="Yu S."/>
            <person name="Sharpe A.G."/>
            <person name="Cannon S."/>
            <person name="Baek J."/>
            <person name="Rosen B.D."/>
            <person name="Tar'an B."/>
            <person name="Millan T."/>
            <person name="Zhang X."/>
            <person name="Ramsay L.D."/>
            <person name="Iwata A."/>
            <person name="Wang Y."/>
            <person name="Nelson W."/>
            <person name="Farmer A.D."/>
            <person name="Gaur P.M."/>
            <person name="Soderlund C."/>
            <person name="Penmetsa R.V."/>
            <person name="Xu C."/>
            <person name="Bharti A.K."/>
            <person name="He W."/>
            <person name="Winter P."/>
            <person name="Zhao S."/>
            <person name="Hane J.K."/>
            <person name="Carrasquilla-Garcia N."/>
            <person name="Condie J.A."/>
            <person name="Upadhyaya H.D."/>
            <person name="Luo M.C."/>
            <person name="Thudi M."/>
            <person name="Gowda C.L."/>
            <person name="Singh N.P."/>
            <person name="Lichtenzveig J."/>
            <person name="Gali K.K."/>
            <person name="Rubio J."/>
            <person name="Nadarajan N."/>
            <person name="Dolezel J."/>
            <person name="Bansal K.C."/>
            <person name="Xu X."/>
            <person name="Edwards D."/>
            <person name="Zhang G."/>
            <person name="Kahl G."/>
            <person name="Gil J."/>
            <person name="Singh K.B."/>
            <person name="Datta S.K."/>
            <person name="Jackson S.A."/>
            <person name="Wang J."/>
            <person name="Cook D.R."/>
        </authorList>
    </citation>
    <scope>NUCLEOTIDE SEQUENCE [LARGE SCALE GENOMIC DNA]</scope>
    <source>
        <strain evidence="10">cv. CDC Frontier</strain>
    </source>
</reference>
<dbReference type="GO" id="GO:0006605">
    <property type="term" value="P:protein targeting"/>
    <property type="evidence" value="ECO:0007669"/>
    <property type="project" value="InterPro"/>
</dbReference>
<evidence type="ECO:0000256" key="7">
    <source>
        <dbReference type="ARBA" id="ARBA00023010"/>
    </source>
</evidence>
<dbReference type="Pfam" id="PF00584">
    <property type="entry name" value="SecE"/>
    <property type="match status" value="1"/>
</dbReference>
<keyword evidence="3" id="KW-0813">Transport</keyword>
<dbReference type="KEGG" id="cam:101492477"/>
<evidence type="ECO:0000256" key="2">
    <source>
        <dbReference type="ARBA" id="ARBA00008274"/>
    </source>
</evidence>
<keyword evidence="5" id="KW-0653">Protein transport</keyword>
<evidence type="ECO:0000256" key="3">
    <source>
        <dbReference type="ARBA" id="ARBA00022448"/>
    </source>
</evidence>
<dbReference type="eggNOG" id="ENOG502S3BF">
    <property type="taxonomic scope" value="Eukaryota"/>
</dbReference>
<comment type="similarity">
    <text evidence="2">Belongs to the SecE/SEC61-gamma family.</text>
</comment>
<sequence>MMILSLLPTNYSGFLHQGTPFLPSKFPVRVGCYHRHVSLTPQIICRAKIKQKYSNHIATTSSRNDHYHISYDDSPDEPFLLTFIKESLWGLKSLSVFLIEQPSQLKYIEWPSFSNTLRTATLTLIIVALLLIALSSVDSALSYLLALALRKST</sequence>
<dbReference type="STRING" id="3827.A0A1S2XH80"/>
<keyword evidence="7" id="KW-0811">Translocation</keyword>
<dbReference type="RefSeq" id="XP_073221033.1">
    <property type="nucleotide sequence ID" value="XM_073364932.1"/>
</dbReference>
<dbReference type="InterPro" id="IPR001901">
    <property type="entry name" value="Translocase_SecE/Sec61-g"/>
</dbReference>
<dbReference type="Gene3D" id="1.20.5.1030">
    <property type="entry name" value="Preprotein translocase secy subunit"/>
    <property type="match status" value="1"/>
</dbReference>
<evidence type="ECO:0000256" key="9">
    <source>
        <dbReference type="SAM" id="Phobius"/>
    </source>
</evidence>
<dbReference type="GO" id="GO:0016020">
    <property type="term" value="C:membrane"/>
    <property type="evidence" value="ECO:0007669"/>
    <property type="project" value="UniProtKB-SubCell"/>
</dbReference>
<name>A0A1S2XH80_CICAR</name>
<evidence type="ECO:0000313" key="11">
    <source>
        <dbReference type="RefSeq" id="XP_004489324.1"/>
    </source>
</evidence>
<keyword evidence="6 9" id="KW-1133">Transmembrane helix</keyword>
<evidence type="ECO:0000256" key="4">
    <source>
        <dbReference type="ARBA" id="ARBA00022692"/>
    </source>
</evidence>
<keyword evidence="8 9" id="KW-0472">Membrane</keyword>
<gene>
    <name evidence="11" type="primary">LOC101492477</name>
</gene>
<evidence type="ECO:0000256" key="1">
    <source>
        <dbReference type="ARBA" id="ARBA00004370"/>
    </source>
</evidence>
<dbReference type="AlphaFoldDB" id="A0A1S2XH80"/>
<dbReference type="GeneID" id="101492477"/>
<dbReference type="PANTHER" id="PTHR37247:SF1">
    <property type="entry name" value="TRANSMEMBRANE PROTEIN"/>
    <property type="match status" value="1"/>
</dbReference>
<keyword evidence="4 9" id="KW-0812">Transmembrane</keyword>
<proteinExistence type="inferred from homology"/>
<dbReference type="InterPro" id="IPR038379">
    <property type="entry name" value="SecE_sf"/>
</dbReference>
<organism evidence="10 11">
    <name type="scientific">Cicer arietinum</name>
    <name type="common">Chickpea</name>
    <name type="synonym">Garbanzo</name>
    <dbReference type="NCBI Taxonomy" id="3827"/>
    <lineage>
        <taxon>Eukaryota</taxon>
        <taxon>Viridiplantae</taxon>
        <taxon>Streptophyta</taxon>
        <taxon>Embryophyta</taxon>
        <taxon>Tracheophyta</taxon>
        <taxon>Spermatophyta</taxon>
        <taxon>Magnoliopsida</taxon>
        <taxon>eudicotyledons</taxon>
        <taxon>Gunneridae</taxon>
        <taxon>Pentapetalae</taxon>
        <taxon>rosids</taxon>
        <taxon>fabids</taxon>
        <taxon>Fabales</taxon>
        <taxon>Fabaceae</taxon>
        <taxon>Papilionoideae</taxon>
        <taxon>50 kb inversion clade</taxon>
        <taxon>NPAAA clade</taxon>
        <taxon>Hologalegina</taxon>
        <taxon>IRL clade</taxon>
        <taxon>Cicereae</taxon>
        <taxon>Cicer</taxon>
    </lineage>
</organism>
<reference evidence="11" key="2">
    <citation type="submission" date="2025-08" db="UniProtKB">
        <authorList>
            <consortium name="RefSeq"/>
        </authorList>
    </citation>
    <scope>IDENTIFICATION</scope>
    <source>
        <tissue evidence="11">Etiolated seedlings</tissue>
    </source>
</reference>
<evidence type="ECO:0000256" key="6">
    <source>
        <dbReference type="ARBA" id="ARBA00022989"/>
    </source>
</evidence>
<evidence type="ECO:0000313" key="10">
    <source>
        <dbReference type="Proteomes" id="UP000087171"/>
    </source>
</evidence>
<dbReference type="PaxDb" id="3827-XP_004489324.1"/>
<accession>A0A1S2XH80</accession>
<dbReference type="PANTHER" id="PTHR37247">
    <property type="entry name" value="TRANSMEMBRANE PROTEIN"/>
    <property type="match status" value="1"/>
</dbReference>
<dbReference type="RefSeq" id="XP_004489324.1">
    <property type="nucleotide sequence ID" value="XM_004489267.3"/>
</dbReference>
<protein>
    <submittedName>
        <fullName evidence="11">Uncharacterized protein LOC101492477</fullName>
    </submittedName>
</protein>
<evidence type="ECO:0000256" key="8">
    <source>
        <dbReference type="ARBA" id="ARBA00023136"/>
    </source>
</evidence>
<keyword evidence="10" id="KW-1185">Reference proteome</keyword>
<dbReference type="Proteomes" id="UP000087171">
    <property type="component" value="Chromosome Ca2"/>
</dbReference>
<dbReference type="GO" id="GO:0006886">
    <property type="term" value="P:intracellular protein transport"/>
    <property type="evidence" value="ECO:0007669"/>
    <property type="project" value="InterPro"/>
</dbReference>
<comment type="subcellular location">
    <subcellularLocation>
        <location evidence="1">Membrane</location>
    </subcellularLocation>
</comment>